<dbReference type="InterPro" id="IPR039398">
    <property type="entry name" value="Deltex_fam"/>
</dbReference>
<reference evidence="8 9" key="1">
    <citation type="submission" date="2019-06" db="EMBL/GenBank/DDBJ databases">
        <title>A chromosome-scale genome assembly of the European perch, Perca fluviatilis.</title>
        <authorList>
            <person name="Roques C."/>
            <person name="Zahm M."/>
            <person name="Cabau C."/>
            <person name="Klopp C."/>
            <person name="Bouchez O."/>
            <person name="Donnadieu C."/>
            <person name="Kuhl H."/>
            <person name="Gislard M."/>
            <person name="Guendouz S."/>
            <person name="Journot L."/>
            <person name="Haffray P."/>
            <person name="Bestin A."/>
            <person name="Morvezen R."/>
            <person name="Feron R."/>
            <person name="Wen M."/>
            <person name="Jouanno E."/>
            <person name="Herpin A."/>
            <person name="Schartl M."/>
            <person name="Postlethwait J."/>
            <person name="Schaerlinger B."/>
            <person name="Chardard D."/>
            <person name="Lecocq T."/>
            <person name="Poncet C."/>
            <person name="Jaffrelo L."/>
            <person name="Lampietro C."/>
            <person name="Guiguen Y."/>
        </authorList>
    </citation>
    <scope>NUCLEOTIDE SEQUENCE [LARGE SCALE GENOMIC DNA]</scope>
    <source>
        <tissue evidence="8">Blood</tissue>
    </source>
</reference>
<organism evidence="8 9">
    <name type="scientific">Perca fluviatilis</name>
    <name type="common">European perch</name>
    <dbReference type="NCBI Taxonomy" id="8168"/>
    <lineage>
        <taxon>Eukaryota</taxon>
        <taxon>Metazoa</taxon>
        <taxon>Chordata</taxon>
        <taxon>Craniata</taxon>
        <taxon>Vertebrata</taxon>
        <taxon>Euteleostomi</taxon>
        <taxon>Actinopterygii</taxon>
        <taxon>Neopterygii</taxon>
        <taxon>Teleostei</taxon>
        <taxon>Neoteleostei</taxon>
        <taxon>Acanthomorphata</taxon>
        <taxon>Eupercaria</taxon>
        <taxon>Perciformes</taxon>
        <taxon>Percoidei</taxon>
        <taxon>Percidae</taxon>
        <taxon>Percinae</taxon>
        <taxon>Perca</taxon>
    </lineage>
</organism>
<keyword evidence="9" id="KW-1185">Reference proteome</keyword>
<dbReference type="PANTHER" id="PTHR12622">
    <property type="entry name" value="DELTEX-RELATED"/>
    <property type="match status" value="1"/>
</dbReference>
<dbReference type="InterPro" id="IPR039396">
    <property type="entry name" value="Deltex_C"/>
</dbReference>
<comment type="pathway">
    <text evidence="2 5">Protein modification; protein ubiquitination.</text>
</comment>
<dbReference type="InterPro" id="IPR039399">
    <property type="entry name" value="Deltex_C_sf"/>
</dbReference>
<keyword evidence="5" id="KW-0863">Zinc-finger</keyword>
<dbReference type="UniPathway" id="UPA00143"/>
<dbReference type="GO" id="GO:0005737">
    <property type="term" value="C:cytoplasm"/>
    <property type="evidence" value="ECO:0007669"/>
    <property type="project" value="UniProtKB-SubCell"/>
</dbReference>
<keyword evidence="5" id="KW-0963">Cytoplasm</keyword>
<dbReference type="EMBL" id="VHII01000022">
    <property type="protein sequence ID" value="KAF1372761.1"/>
    <property type="molecule type" value="Genomic_DNA"/>
</dbReference>
<feature type="domain" description="Deltex C-terminal" evidence="7">
    <location>
        <begin position="99"/>
        <end position="229"/>
    </location>
</feature>
<dbReference type="GO" id="GO:0008270">
    <property type="term" value="F:zinc ion binding"/>
    <property type="evidence" value="ECO:0007669"/>
    <property type="project" value="UniProtKB-KW"/>
</dbReference>
<evidence type="ECO:0000256" key="5">
    <source>
        <dbReference type="RuleBase" id="RU367105"/>
    </source>
</evidence>
<feature type="chain" id="PRO_5025439103" description="E3 ubiquitin-protein ligase" evidence="6">
    <location>
        <begin position="20"/>
        <end position="230"/>
    </location>
</feature>
<comment type="caution">
    <text evidence="8">The sequence shown here is derived from an EMBL/GenBank/DDBJ whole genome shotgun (WGS) entry which is preliminary data.</text>
</comment>
<protein>
    <recommendedName>
        <fullName evidence="5">E3 ubiquitin-protein ligase</fullName>
        <ecNumber evidence="5">2.3.2.27</ecNumber>
    </recommendedName>
</protein>
<keyword evidence="5" id="KW-0862">Zinc</keyword>
<dbReference type="Gene3D" id="3.30.390.130">
    <property type="match status" value="1"/>
</dbReference>
<evidence type="ECO:0000256" key="2">
    <source>
        <dbReference type="ARBA" id="ARBA00004906"/>
    </source>
</evidence>
<comment type="similarity">
    <text evidence="5">Belongs to the Deltex family.</text>
</comment>
<keyword evidence="3 5" id="KW-0808">Transferase</keyword>
<gene>
    <name evidence="8" type="ORF">PFLUV_G00251980</name>
</gene>
<comment type="subcellular location">
    <subcellularLocation>
        <location evidence="5">Cytoplasm</location>
    </subcellularLocation>
</comment>
<evidence type="ECO:0000256" key="1">
    <source>
        <dbReference type="ARBA" id="ARBA00000900"/>
    </source>
</evidence>
<dbReference type="AlphaFoldDB" id="A0A6A5DNY5"/>
<dbReference type="GO" id="GO:0016567">
    <property type="term" value="P:protein ubiquitination"/>
    <property type="evidence" value="ECO:0007669"/>
    <property type="project" value="UniProtKB-UniRule"/>
</dbReference>
<keyword evidence="6" id="KW-0732">Signal</keyword>
<evidence type="ECO:0000256" key="4">
    <source>
        <dbReference type="ARBA" id="ARBA00022723"/>
    </source>
</evidence>
<feature type="signal peptide" evidence="6">
    <location>
        <begin position="1"/>
        <end position="19"/>
    </location>
</feature>
<evidence type="ECO:0000256" key="3">
    <source>
        <dbReference type="ARBA" id="ARBA00022679"/>
    </source>
</evidence>
<dbReference type="GO" id="GO:0007219">
    <property type="term" value="P:Notch signaling pathway"/>
    <property type="evidence" value="ECO:0007669"/>
    <property type="project" value="InterPro"/>
</dbReference>
<evidence type="ECO:0000313" key="9">
    <source>
        <dbReference type="Proteomes" id="UP000465112"/>
    </source>
</evidence>
<evidence type="ECO:0000256" key="6">
    <source>
        <dbReference type="SAM" id="SignalP"/>
    </source>
</evidence>
<name>A0A6A5DNY5_PERFL</name>
<sequence>AHLSLSLSSVSVSLSLCLSLSVSCHHELNRHLNSGTHRRETEAKKKTSLRCGKEAHFNSMGSGQSSEKVYCNRYLNGKGPPSLEQQAKEGLNGIPRGVTGCQPQGQMTWVILHRDLPGFPDDNTVQINYIFPDGIQTEKHPHPGNPYAGLRLCAYLPDNREGKRVLKLLEKAFNQQLLFTVTTNKDGKDTVTTASVPLKTHPDGGNKVDGYPDSDYLKTVRKLLRDKGIE</sequence>
<dbReference type="EC" id="2.3.2.27" evidence="5"/>
<evidence type="ECO:0000313" key="8">
    <source>
        <dbReference type="EMBL" id="KAF1372761.1"/>
    </source>
</evidence>
<proteinExistence type="inferred from homology"/>
<accession>A0A6A5DNY5</accession>
<evidence type="ECO:0000259" key="7">
    <source>
        <dbReference type="Pfam" id="PF18102"/>
    </source>
</evidence>
<feature type="non-terminal residue" evidence="8">
    <location>
        <position position="1"/>
    </location>
</feature>
<keyword evidence="4 5" id="KW-0479">Metal-binding</keyword>
<comment type="catalytic activity">
    <reaction evidence="1 5">
        <text>S-ubiquitinyl-[E2 ubiquitin-conjugating enzyme]-L-cysteine + [acceptor protein]-L-lysine = [E2 ubiquitin-conjugating enzyme]-L-cysteine + N(6)-ubiquitinyl-[acceptor protein]-L-lysine.</text>
        <dbReference type="EC" id="2.3.2.27"/>
    </reaction>
</comment>
<dbReference type="Proteomes" id="UP000465112">
    <property type="component" value="Chromosome 22"/>
</dbReference>
<dbReference type="GO" id="GO:0061630">
    <property type="term" value="F:ubiquitin protein ligase activity"/>
    <property type="evidence" value="ECO:0007669"/>
    <property type="project" value="UniProtKB-UniRule"/>
</dbReference>
<dbReference type="Pfam" id="PF18102">
    <property type="entry name" value="DTC"/>
    <property type="match status" value="1"/>
</dbReference>